<comment type="caution">
    <text evidence="1">The sequence shown here is derived from an EMBL/GenBank/DDBJ whole genome shotgun (WGS) entry which is preliminary data.</text>
</comment>
<accession>A0A2G8JQ67</accession>
<sequence>MADLDEMRQRLDELEKELVEAKKGSSERPGVVYLLPKEKKLRSFSGVENQDVLSFIEEAKAALRLRKLEDQDASEFVIAHLEGSARQEVKHRPQSDVSDPKKLFELLQETFGERRSLSCLMRDCVTGTEGWGVCVHICVRTDEAVGQVKDLRWCSRRSRYTQGTVQRWPVRYGPAEGSQTSDEG</sequence>
<organism evidence="1 2">
    <name type="scientific">Stichopus japonicus</name>
    <name type="common">Sea cucumber</name>
    <dbReference type="NCBI Taxonomy" id="307972"/>
    <lineage>
        <taxon>Eukaryota</taxon>
        <taxon>Metazoa</taxon>
        <taxon>Echinodermata</taxon>
        <taxon>Eleutherozoa</taxon>
        <taxon>Echinozoa</taxon>
        <taxon>Holothuroidea</taxon>
        <taxon>Aspidochirotacea</taxon>
        <taxon>Aspidochirotida</taxon>
        <taxon>Stichopodidae</taxon>
        <taxon>Apostichopus</taxon>
    </lineage>
</organism>
<keyword evidence="2" id="KW-1185">Reference proteome</keyword>
<name>A0A2G8JQ67_STIJA</name>
<dbReference type="AlphaFoldDB" id="A0A2G8JQ67"/>
<reference evidence="1 2" key="1">
    <citation type="journal article" date="2017" name="PLoS Biol.">
        <title>The sea cucumber genome provides insights into morphological evolution and visceral regeneration.</title>
        <authorList>
            <person name="Zhang X."/>
            <person name="Sun L."/>
            <person name="Yuan J."/>
            <person name="Sun Y."/>
            <person name="Gao Y."/>
            <person name="Zhang L."/>
            <person name="Li S."/>
            <person name="Dai H."/>
            <person name="Hamel J.F."/>
            <person name="Liu C."/>
            <person name="Yu Y."/>
            <person name="Liu S."/>
            <person name="Lin W."/>
            <person name="Guo K."/>
            <person name="Jin S."/>
            <person name="Xu P."/>
            <person name="Storey K.B."/>
            <person name="Huan P."/>
            <person name="Zhang T."/>
            <person name="Zhou Y."/>
            <person name="Zhang J."/>
            <person name="Lin C."/>
            <person name="Li X."/>
            <person name="Xing L."/>
            <person name="Huo D."/>
            <person name="Sun M."/>
            <person name="Wang L."/>
            <person name="Mercier A."/>
            <person name="Li F."/>
            <person name="Yang H."/>
            <person name="Xiang J."/>
        </authorList>
    </citation>
    <scope>NUCLEOTIDE SEQUENCE [LARGE SCALE GENOMIC DNA]</scope>
    <source>
        <strain evidence="1">Shaxun</strain>
        <tissue evidence="1">Muscle</tissue>
    </source>
</reference>
<evidence type="ECO:0000313" key="1">
    <source>
        <dbReference type="EMBL" id="PIK37873.1"/>
    </source>
</evidence>
<dbReference type="Proteomes" id="UP000230750">
    <property type="component" value="Unassembled WGS sequence"/>
</dbReference>
<protein>
    <submittedName>
        <fullName evidence="1">Uncharacterized protein</fullName>
    </submittedName>
</protein>
<dbReference type="EMBL" id="MRZV01001437">
    <property type="protein sequence ID" value="PIK37873.1"/>
    <property type="molecule type" value="Genomic_DNA"/>
</dbReference>
<gene>
    <name evidence="1" type="ORF">BSL78_25296</name>
</gene>
<dbReference type="OrthoDB" id="6117954at2759"/>
<proteinExistence type="predicted"/>
<evidence type="ECO:0000313" key="2">
    <source>
        <dbReference type="Proteomes" id="UP000230750"/>
    </source>
</evidence>